<sequence>MSNTAMSGHRIWFLVWERTDETGDQMKKRKKIGKTITGFLLSAVFLTMFLHGIVSVWSLFSMKRISMDTNRELGKKAAEDAQDALEKIAGEQLQNIAKEKAAYIGKSFTEVAAYVHGIASMAEEIYENPQNYPDRIVLPPQPGCRGLSAQLLKSWKQKEAAWQNQELLKLGNIQDLLIQYNANNEMVSSAYVATGSGWLIQADSIAYSKFNHQEKEPVFYEAETRQWYQRALKAKQGEIVYSDVIADVHGGGDCIVCAQPVYHKGKVVAVAGAGSYLDTVYHGVLKTAVGENGYAFLVNKNGQIMVSPQKEGETAAKSYLNLLESKNKPLSDICRNMTAGQAGIERVTIDGKDVYLAYAPLKELGWSFATVIDVAEVIAPAQESHRVIITLADAVGDNQDAAIGRMLVSFLLITICAAVIISILGAVYADRITDPIRRLTDEVKTIGKGDLEHRIQIRTGDEIEDLGEAFNSMTSQIKNYISNLSEITAEKERIRTELTVASRLQADMLPLSQDAFPGRAEFELWAQMTPAREVGGDFYDFFLTDEDHLVFMVADVSGKGVPAALFMVVAKTLIRSRMKVEPDPAKVFTDTNKSLYENNRDGMFVTAWLGILTLSTGDLVYVNAGHNPPLIKTGGRGEFSWLDQRTGFVLAGMDGLTYDQAKLKLIPGDQVFLYTDGVTEAHDTGNELYGEIRLKSRLEKWGEFPPGDQISAVWEDVQAFKGKAEQFDDITMLALCYKGDGYQKNHGLADLSRMAEIEDFVESILKEQAVRQVSFIKIMIAVDEIFSNICRYSKAKEVTIACKAADGKIKLFFEDDGIPFNPLEKPDPDVTDELERKKAGGYGIYIVKKSMDSLVYEFIAGKNRLLLMKIA</sequence>
<dbReference type="SMART" id="SM00304">
    <property type="entry name" value="HAMP"/>
    <property type="match status" value="1"/>
</dbReference>
<dbReference type="InterPro" id="IPR036457">
    <property type="entry name" value="PPM-type-like_dom_sf"/>
</dbReference>
<evidence type="ECO:0000256" key="7">
    <source>
        <dbReference type="ARBA" id="ARBA00022801"/>
    </source>
</evidence>
<dbReference type="Gene3D" id="3.60.40.10">
    <property type="entry name" value="PPM-type phosphatase domain"/>
    <property type="match status" value="1"/>
</dbReference>
<dbReference type="Gene3D" id="3.30.450.20">
    <property type="entry name" value="PAS domain"/>
    <property type="match status" value="1"/>
</dbReference>
<proteinExistence type="predicted"/>
<dbReference type="InterPro" id="IPR003660">
    <property type="entry name" value="HAMP_dom"/>
</dbReference>
<feature type="domain" description="HAMP" evidence="11">
    <location>
        <begin position="430"/>
        <end position="482"/>
    </location>
</feature>
<evidence type="ECO:0000256" key="4">
    <source>
        <dbReference type="ARBA" id="ARBA00022679"/>
    </source>
</evidence>
<dbReference type="Pfam" id="PF07228">
    <property type="entry name" value="SpoIIE"/>
    <property type="match status" value="1"/>
</dbReference>
<dbReference type="GO" id="GO:0007165">
    <property type="term" value="P:signal transduction"/>
    <property type="evidence" value="ECO:0007669"/>
    <property type="project" value="InterPro"/>
</dbReference>
<dbReference type="SUPFAM" id="SSF81606">
    <property type="entry name" value="PP2C-like"/>
    <property type="match status" value="1"/>
</dbReference>
<dbReference type="Pfam" id="PF00672">
    <property type="entry name" value="HAMP"/>
    <property type="match status" value="1"/>
</dbReference>
<feature type="transmembrane region" description="Helical" evidence="10">
    <location>
        <begin position="406"/>
        <end position="429"/>
    </location>
</feature>
<evidence type="ECO:0000256" key="6">
    <source>
        <dbReference type="ARBA" id="ARBA00022777"/>
    </source>
</evidence>
<dbReference type="CDD" id="cd12912">
    <property type="entry name" value="PDC2_MCP_like"/>
    <property type="match status" value="1"/>
</dbReference>
<dbReference type="OrthoDB" id="9763484at2"/>
<dbReference type="GO" id="GO:0016301">
    <property type="term" value="F:kinase activity"/>
    <property type="evidence" value="ECO:0007669"/>
    <property type="project" value="UniProtKB-KW"/>
</dbReference>
<dbReference type="PANTHER" id="PTHR43156">
    <property type="entry name" value="STAGE II SPORULATION PROTEIN E-RELATED"/>
    <property type="match status" value="1"/>
</dbReference>
<accession>A0A3E2N565</accession>
<name>A0A3E2N565_9FIRM</name>
<keyword evidence="3" id="KW-0597">Phosphoprotein</keyword>
<dbReference type="EMBL" id="QOHO01000104">
    <property type="protein sequence ID" value="RFZ76143.1"/>
    <property type="molecule type" value="Genomic_DNA"/>
</dbReference>
<evidence type="ECO:0000256" key="5">
    <source>
        <dbReference type="ARBA" id="ARBA00022692"/>
    </source>
</evidence>
<dbReference type="SUPFAM" id="SSF158472">
    <property type="entry name" value="HAMP domain-like"/>
    <property type="match status" value="1"/>
</dbReference>
<keyword evidence="7" id="KW-0378">Hydrolase</keyword>
<gene>
    <name evidence="12" type="ORF">DS742_25310</name>
</gene>
<evidence type="ECO:0000256" key="3">
    <source>
        <dbReference type="ARBA" id="ARBA00022553"/>
    </source>
</evidence>
<dbReference type="Pfam" id="PF13581">
    <property type="entry name" value="HATPase_c_2"/>
    <property type="match status" value="1"/>
</dbReference>
<evidence type="ECO:0000256" key="1">
    <source>
        <dbReference type="ARBA" id="ARBA00004651"/>
    </source>
</evidence>
<keyword evidence="9 10" id="KW-0472">Membrane</keyword>
<dbReference type="PROSITE" id="PS50885">
    <property type="entry name" value="HAMP"/>
    <property type="match status" value="1"/>
</dbReference>
<keyword evidence="2" id="KW-1003">Cell membrane</keyword>
<organism evidence="12 13">
    <name type="scientific">Lacrimispora amygdalina</name>
    <dbReference type="NCBI Taxonomy" id="253257"/>
    <lineage>
        <taxon>Bacteria</taxon>
        <taxon>Bacillati</taxon>
        <taxon>Bacillota</taxon>
        <taxon>Clostridia</taxon>
        <taxon>Lachnospirales</taxon>
        <taxon>Lachnospiraceae</taxon>
        <taxon>Lacrimispora</taxon>
    </lineage>
</organism>
<dbReference type="CDD" id="cd06225">
    <property type="entry name" value="HAMP"/>
    <property type="match status" value="1"/>
</dbReference>
<feature type="transmembrane region" description="Helical" evidence="10">
    <location>
        <begin position="36"/>
        <end position="60"/>
    </location>
</feature>
<evidence type="ECO:0000256" key="2">
    <source>
        <dbReference type="ARBA" id="ARBA00022475"/>
    </source>
</evidence>
<evidence type="ECO:0000256" key="10">
    <source>
        <dbReference type="SAM" id="Phobius"/>
    </source>
</evidence>
<evidence type="ECO:0000259" key="11">
    <source>
        <dbReference type="PROSITE" id="PS50885"/>
    </source>
</evidence>
<keyword evidence="6" id="KW-0418">Kinase</keyword>
<comment type="subcellular location">
    <subcellularLocation>
        <location evidence="1">Cell membrane</location>
        <topology evidence="1">Multi-pass membrane protein</topology>
    </subcellularLocation>
</comment>
<reference evidence="12 13" key="1">
    <citation type="submission" date="2018-07" db="EMBL/GenBank/DDBJ databases">
        <title>New species, Clostridium PI-S10-A1B.</title>
        <authorList>
            <person name="Krishna G."/>
            <person name="Summeta K."/>
            <person name="Shikha S."/>
            <person name="Prabhu P.B."/>
            <person name="Suresh K."/>
        </authorList>
    </citation>
    <scope>NUCLEOTIDE SEQUENCE [LARGE SCALE GENOMIC DNA]</scope>
    <source>
        <strain evidence="12 13">PI-S10-A1B</strain>
    </source>
</reference>
<keyword evidence="8 10" id="KW-1133">Transmembrane helix</keyword>
<evidence type="ECO:0000313" key="13">
    <source>
        <dbReference type="Proteomes" id="UP000260680"/>
    </source>
</evidence>
<dbReference type="GO" id="GO:0005886">
    <property type="term" value="C:plasma membrane"/>
    <property type="evidence" value="ECO:0007669"/>
    <property type="project" value="UniProtKB-SubCell"/>
</dbReference>
<keyword evidence="4" id="KW-0808">Transferase</keyword>
<dbReference type="Gene3D" id="3.30.565.10">
    <property type="entry name" value="Histidine kinase-like ATPase, C-terminal domain"/>
    <property type="match status" value="1"/>
</dbReference>
<dbReference type="AlphaFoldDB" id="A0A3E2N565"/>
<evidence type="ECO:0000256" key="8">
    <source>
        <dbReference type="ARBA" id="ARBA00022989"/>
    </source>
</evidence>
<dbReference type="InterPro" id="IPR033479">
    <property type="entry name" value="dCache_1"/>
</dbReference>
<evidence type="ECO:0000256" key="9">
    <source>
        <dbReference type="ARBA" id="ARBA00023136"/>
    </source>
</evidence>
<dbReference type="InterPro" id="IPR001932">
    <property type="entry name" value="PPM-type_phosphatase-like_dom"/>
</dbReference>
<evidence type="ECO:0000313" key="12">
    <source>
        <dbReference type="EMBL" id="RFZ76143.1"/>
    </source>
</evidence>
<dbReference type="CDD" id="cd16936">
    <property type="entry name" value="HATPase_RsbW-like"/>
    <property type="match status" value="1"/>
</dbReference>
<comment type="caution">
    <text evidence="12">The sequence shown here is derived from an EMBL/GenBank/DDBJ whole genome shotgun (WGS) entry which is preliminary data.</text>
</comment>
<dbReference type="InterPro" id="IPR036890">
    <property type="entry name" value="HATPase_C_sf"/>
</dbReference>
<dbReference type="Pfam" id="PF02743">
    <property type="entry name" value="dCache_1"/>
    <property type="match status" value="1"/>
</dbReference>
<dbReference type="Proteomes" id="UP000260680">
    <property type="component" value="Unassembled WGS sequence"/>
</dbReference>
<protein>
    <submittedName>
        <fullName evidence="12">HAMP domain-containing protein</fullName>
    </submittedName>
</protein>
<dbReference type="InterPro" id="IPR052016">
    <property type="entry name" value="Bact_Sigma-Reg"/>
</dbReference>
<dbReference type="InterPro" id="IPR003594">
    <property type="entry name" value="HATPase_dom"/>
</dbReference>
<dbReference type="GO" id="GO:0016791">
    <property type="term" value="F:phosphatase activity"/>
    <property type="evidence" value="ECO:0007669"/>
    <property type="project" value="TreeGrafter"/>
</dbReference>
<dbReference type="SUPFAM" id="SSF55874">
    <property type="entry name" value="ATPase domain of HSP90 chaperone/DNA topoisomerase II/histidine kinase"/>
    <property type="match status" value="1"/>
</dbReference>
<dbReference type="PANTHER" id="PTHR43156:SF2">
    <property type="entry name" value="STAGE II SPORULATION PROTEIN E"/>
    <property type="match status" value="1"/>
</dbReference>
<keyword evidence="5 10" id="KW-0812">Transmembrane</keyword>
<dbReference type="SMART" id="SM00331">
    <property type="entry name" value="PP2C_SIG"/>
    <property type="match status" value="1"/>
</dbReference>
<dbReference type="Gene3D" id="6.10.340.10">
    <property type="match status" value="1"/>
</dbReference>